<keyword evidence="1" id="KW-0732">Signal</keyword>
<sequence>MTTSIKILIMMVLVTTILSCNQNASLQMYFVDNELKPGFTSIDVPTSFLNIDQTNLTKEQKDAYKSINKLNMLAFVISDNNKEDYQLELNKVKDILENEKYEELMRGGNSTDGKFIIKFIGEEDSIDELILFGNANEKGFAIIRVLGDDMSAKKIMKLYSAIDTANIDESQISQFADFFK</sequence>
<evidence type="ECO:0000256" key="1">
    <source>
        <dbReference type="SAM" id="SignalP"/>
    </source>
</evidence>
<dbReference type="EMBL" id="JBHSGP010000005">
    <property type="protein sequence ID" value="MFC4721310.1"/>
    <property type="molecule type" value="Genomic_DNA"/>
</dbReference>
<feature type="chain" id="PRO_5045298544" evidence="1">
    <location>
        <begin position="25"/>
        <end position="180"/>
    </location>
</feature>
<evidence type="ECO:0000313" key="2">
    <source>
        <dbReference type="EMBL" id="MFC4721310.1"/>
    </source>
</evidence>
<dbReference type="PROSITE" id="PS51257">
    <property type="entry name" value="PROKAR_LIPOPROTEIN"/>
    <property type="match status" value="1"/>
</dbReference>
<dbReference type="Pfam" id="PF14060">
    <property type="entry name" value="DUF4252"/>
    <property type="match status" value="1"/>
</dbReference>
<dbReference type="RefSeq" id="WP_387960886.1">
    <property type="nucleotide sequence ID" value="NZ_JBHSGP010000005.1"/>
</dbReference>
<protein>
    <submittedName>
        <fullName evidence="2">DUF4252 domain-containing protein</fullName>
    </submittedName>
</protein>
<gene>
    <name evidence="2" type="ORF">ACFO5O_03170</name>
</gene>
<accession>A0ABV9N2V7</accession>
<organism evidence="2 3">
    <name type="scientific">Geojedonia litorea</name>
    <dbReference type="NCBI Taxonomy" id="1268269"/>
    <lineage>
        <taxon>Bacteria</taxon>
        <taxon>Pseudomonadati</taxon>
        <taxon>Bacteroidota</taxon>
        <taxon>Flavobacteriia</taxon>
        <taxon>Flavobacteriales</taxon>
        <taxon>Flavobacteriaceae</taxon>
        <taxon>Geojedonia</taxon>
    </lineage>
</organism>
<reference evidence="3" key="1">
    <citation type="journal article" date="2019" name="Int. J. Syst. Evol. Microbiol.">
        <title>The Global Catalogue of Microorganisms (GCM) 10K type strain sequencing project: providing services to taxonomists for standard genome sequencing and annotation.</title>
        <authorList>
            <consortium name="The Broad Institute Genomics Platform"/>
            <consortium name="The Broad Institute Genome Sequencing Center for Infectious Disease"/>
            <person name="Wu L."/>
            <person name="Ma J."/>
        </authorList>
    </citation>
    <scope>NUCLEOTIDE SEQUENCE [LARGE SCALE GENOMIC DNA]</scope>
    <source>
        <strain evidence="3">CCUG 63682</strain>
    </source>
</reference>
<dbReference type="Proteomes" id="UP001595953">
    <property type="component" value="Unassembled WGS sequence"/>
</dbReference>
<comment type="caution">
    <text evidence="2">The sequence shown here is derived from an EMBL/GenBank/DDBJ whole genome shotgun (WGS) entry which is preliminary data.</text>
</comment>
<name>A0ABV9N2V7_9FLAO</name>
<keyword evidence="3" id="KW-1185">Reference proteome</keyword>
<feature type="signal peptide" evidence="1">
    <location>
        <begin position="1"/>
        <end position="24"/>
    </location>
</feature>
<proteinExistence type="predicted"/>
<dbReference type="InterPro" id="IPR025348">
    <property type="entry name" value="DUF4252"/>
</dbReference>
<evidence type="ECO:0000313" key="3">
    <source>
        <dbReference type="Proteomes" id="UP001595953"/>
    </source>
</evidence>